<dbReference type="GO" id="GO:0005886">
    <property type="term" value="C:plasma membrane"/>
    <property type="evidence" value="ECO:0007669"/>
    <property type="project" value="UniProtKB-SubCell"/>
</dbReference>
<dbReference type="PRINTS" id="PR01837">
    <property type="entry name" value="MGTCSAPBPROT"/>
</dbReference>
<evidence type="ECO:0000256" key="7">
    <source>
        <dbReference type="SAM" id="Phobius"/>
    </source>
</evidence>
<protein>
    <submittedName>
        <fullName evidence="9">Putative Mg(2+) transport ATPase</fullName>
    </submittedName>
</protein>
<gene>
    <name evidence="9" type="ORF">CTLFYP3_02949</name>
</gene>
<evidence type="ECO:0000256" key="1">
    <source>
        <dbReference type="ARBA" id="ARBA00004651"/>
    </source>
</evidence>
<evidence type="ECO:0000256" key="5">
    <source>
        <dbReference type="ARBA" id="ARBA00022989"/>
    </source>
</evidence>
<comment type="similarity">
    <text evidence="2">Belongs to the MgtC/SapB family.</text>
</comment>
<evidence type="ECO:0000256" key="4">
    <source>
        <dbReference type="ARBA" id="ARBA00022692"/>
    </source>
</evidence>
<dbReference type="InterPro" id="IPR003416">
    <property type="entry name" value="MgtC/SapB/SrpB/YhiD_fam"/>
</dbReference>
<keyword evidence="3" id="KW-1003">Cell membrane</keyword>
<keyword evidence="6 7" id="KW-0472">Membrane</keyword>
<keyword evidence="4 7" id="KW-0812">Transmembrane</keyword>
<dbReference type="InterPro" id="IPR049177">
    <property type="entry name" value="MgtC_SapB_SrpB_YhiD_N"/>
</dbReference>
<feature type="transmembrane region" description="Helical" evidence="7">
    <location>
        <begin position="40"/>
        <end position="59"/>
    </location>
</feature>
<dbReference type="Pfam" id="PF02308">
    <property type="entry name" value="MgtC"/>
    <property type="match status" value="1"/>
</dbReference>
<dbReference type="AlphaFoldDB" id="A0A6N3FZP8"/>
<keyword evidence="5 7" id="KW-1133">Transmembrane helix</keyword>
<dbReference type="RefSeq" id="WP_156627386.1">
    <property type="nucleotide sequence ID" value="NZ_CACRTO010000042.1"/>
</dbReference>
<dbReference type="EMBL" id="CACRTO010000042">
    <property type="protein sequence ID" value="VYU57997.1"/>
    <property type="molecule type" value="Genomic_DNA"/>
</dbReference>
<feature type="transmembrane region" description="Helical" evidence="7">
    <location>
        <begin position="121"/>
        <end position="139"/>
    </location>
</feature>
<evidence type="ECO:0000256" key="6">
    <source>
        <dbReference type="ARBA" id="ARBA00023136"/>
    </source>
</evidence>
<feature type="transmembrane region" description="Helical" evidence="7">
    <location>
        <begin position="12"/>
        <end position="28"/>
    </location>
</feature>
<feature type="transmembrane region" description="Helical" evidence="7">
    <location>
        <begin position="75"/>
        <end position="93"/>
    </location>
</feature>
<feature type="domain" description="MgtC/SapB/SrpB/YhiD N-terminal" evidence="8">
    <location>
        <begin position="15"/>
        <end position="141"/>
    </location>
</feature>
<evidence type="ECO:0000313" key="9">
    <source>
        <dbReference type="EMBL" id="VYU57997.1"/>
    </source>
</evidence>
<accession>A0A6N3FZP8</accession>
<organism evidence="9">
    <name type="scientific">Clostridium tertium</name>
    <dbReference type="NCBI Taxonomy" id="1559"/>
    <lineage>
        <taxon>Bacteria</taxon>
        <taxon>Bacillati</taxon>
        <taxon>Bacillota</taxon>
        <taxon>Clostridia</taxon>
        <taxon>Eubacteriales</taxon>
        <taxon>Clostridiaceae</taxon>
        <taxon>Clostridium</taxon>
    </lineage>
</organism>
<feature type="transmembrane region" description="Helical" evidence="7">
    <location>
        <begin position="98"/>
        <end position="115"/>
    </location>
</feature>
<reference evidence="9" key="1">
    <citation type="submission" date="2019-11" db="EMBL/GenBank/DDBJ databases">
        <authorList>
            <person name="Feng L."/>
        </authorList>
    </citation>
    <scope>NUCLEOTIDE SEQUENCE</scope>
    <source>
        <strain evidence="9">CTertiumLFYP3</strain>
    </source>
</reference>
<comment type="subcellular location">
    <subcellularLocation>
        <location evidence="1">Cell membrane</location>
        <topology evidence="1">Multi-pass membrane protein</topology>
    </subcellularLocation>
</comment>
<evidence type="ECO:0000259" key="8">
    <source>
        <dbReference type="Pfam" id="PF02308"/>
    </source>
</evidence>
<name>A0A6N3FZP8_9CLOT</name>
<evidence type="ECO:0000256" key="2">
    <source>
        <dbReference type="ARBA" id="ARBA00009298"/>
    </source>
</evidence>
<proteinExistence type="inferred from homology"/>
<dbReference type="PANTHER" id="PTHR33778">
    <property type="entry name" value="PROTEIN MGTC"/>
    <property type="match status" value="1"/>
</dbReference>
<evidence type="ECO:0000256" key="3">
    <source>
        <dbReference type="ARBA" id="ARBA00022475"/>
    </source>
</evidence>
<sequence length="226" mass="24513">MSEFFTLQLDYLLRLLIAAICGLAIGYEREVKMKDAGIKTHFVVSVGAALIMIISKYGFQDQVGLSNISIDPTRIASQVVSGVGFIGAGLIFIKDKSIVGLTTAAGIWATAGIGLAMGSGLYLIGLSATLIIIIGQVLLNKKIKWLPPTKAEVLFLQVEAKVTIINDIKEIFKAQNITILSLIGEISKEPTPLIDLEIQIKTDKDFNKLKLLSILQDNPIVKSIKF</sequence>
<dbReference type="PANTHER" id="PTHR33778:SF4">
    <property type="entry name" value="PROTEIN SAPB"/>
    <property type="match status" value="1"/>
</dbReference>